<dbReference type="Proteomes" id="UP000249865">
    <property type="component" value="Chromosome"/>
</dbReference>
<evidence type="ECO:0000256" key="1">
    <source>
        <dbReference type="ARBA" id="ARBA00008720"/>
    </source>
</evidence>
<dbReference type="InterPro" id="IPR007394">
    <property type="entry name" value="UPF0122"/>
</dbReference>
<evidence type="ECO:0000256" key="2">
    <source>
        <dbReference type="ARBA" id="ARBA00024764"/>
    </source>
</evidence>
<name>A0A2Z4LMH0_9BACT</name>
<dbReference type="OrthoDB" id="404035at2"/>
<dbReference type="PANTHER" id="PTHR40083:SF1">
    <property type="entry name" value="UPF0122 PROTEIN YLXM"/>
    <property type="match status" value="1"/>
</dbReference>
<evidence type="ECO:0000313" key="3">
    <source>
        <dbReference type="EMBL" id="AWX42995.1"/>
    </source>
</evidence>
<evidence type="ECO:0000313" key="4">
    <source>
        <dbReference type="Proteomes" id="UP000249865"/>
    </source>
</evidence>
<reference evidence="4" key="1">
    <citation type="submission" date="2018-06" db="EMBL/GenBank/DDBJ databases">
        <title>Complete genome sequences of Mycoplasma anatis, M. anseris and M. cloacale type strains.</title>
        <authorList>
            <person name="Grozner D."/>
            <person name="Forro B."/>
            <person name="Sulyok K.M."/>
            <person name="Marton S."/>
            <person name="Kreizinger Z."/>
            <person name="Banyai K."/>
            <person name="Gyuranecz M."/>
        </authorList>
    </citation>
    <scope>NUCLEOTIDE SEQUENCE [LARGE SCALE GENOMIC DNA]</scope>
    <source>
        <strain evidence="4">NCTC 10199</strain>
    </source>
</reference>
<protein>
    <recommendedName>
        <fullName evidence="5">Sigma-70 family RNA polymerase sigma factor</fullName>
    </recommendedName>
</protein>
<dbReference type="Gene3D" id="1.10.10.10">
    <property type="entry name" value="Winged helix-like DNA-binding domain superfamily/Winged helix DNA-binding domain"/>
    <property type="match status" value="1"/>
</dbReference>
<dbReference type="Pfam" id="PF04297">
    <property type="entry name" value="UPF0122"/>
    <property type="match status" value="1"/>
</dbReference>
<evidence type="ECO:0008006" key="5">
    <source>
        <dbReference type="Google" id="ProtNLM"/>
    </source>
</evidence>
<dbReference type="InterPro" id="IPR013324">
    <property type="entry name" value="RNA_pol_sigma_r3/r4-like"/>
</dbReference>
<dbReference type="EMBL" id="CP030103">
    <property type="protein sequence ID" value="AWX42995.1"/>
    <property type="molecule type" value="Genomic_DNA"/>
</dbReference>
<gene>
    <name evidence="3" type="ORF">DK849_00355</name>
</gene>
<dbReference type="InterPro" id="IPR036388">
    <property type="entry name" value="WH-like_DNA-bd_sf"/>
</dbReference>
<accession>A0A2Z4LMH0</accession>
<dbReference type="SUPFAM" id="SSF88659">
    <property type="entry name" value="Sigma3 and sigma4 domains of RNA polymerase sigma factors"/>
    <property type="match status" value="1"/>
</dbReference>
<comment type="similarity">
    <text evidence="1">Belongs to the UPF0122 family.</text>
</comment>
<keyword evidence="4" id="KW-1185">Reference proteome</keyword>
<organism evidence="3 4">
    <name type="scientific">Metamycoplasma cloacale</name>
    <dbReference type="NCBI Taxonomy" id="92401"/>
    <lineage>
        <taxon>Bacteria</taxon>
        <taxon>Bacillati</taxon>
        <taxon>Mycoplasmatota</taxon>
        <taxon>Mycoplasmoidales</taxon>
        <taxon>Metamycoplasmataceae</taxon>
        <taxon>Metamycoplasma</taxon>
    </lineage>
</organism>
<sequence length="72" mass="8582">MMNKDDRDLYIELLEKYQELLSKSQHQIMVLYYFEDLSITEIAEELAMTRSGVHDALKKGRTKLLNIYEKVK</sequence>
<dbReference type="KEGG" id="mclo:DK849_00355"/>
<comment type="function">
    <text evidence="2">Might take part in the signal recognition particle (SRP) pathway. This is inferred from the conservation of its genetic proximity to ftsY/ffh. May be a regulatory protein.</text>
</comment>
<dbReference type="PANTHER" id="PTHR40083">
    <property type="entry name" value="UPF0122 PROTEIN CBO2450/CLC_2298"/>
    <property type="match status" value="1"/>
</dbReference>
<dbReference type="AlphaFoldDB" id="A0A2Z4LMH0"/>
<proteinExistence type="inferred from homology"/>